<dbReference type="EMBL" id="CP060774">
    <property type="protein sequence ID" value="QQK41200.1"/>
    <property type="molecule type" value="Genomic_DNA"/>
</dbReference>
<dbReference type="PANTHER" id="PTHR31001:SF49">
    <property type="entry name" value="ZN(II)2CYS6 TRANSCRIPTION FACTOR (EUROFUNG)"/>
    <property type="match status" value="1"/>
</dbReference>
<proteinExistence type="predicted"/>
<comment type="subcellular location">
    <subcellularLocation>
        <location evidence="1">Nucleus</location>
    </subcellularLocation>
</comment>
<dbReference type="Proteomes" id="UP000595662">
    <property type="component" value="Chromosome 1"/>
</dbReference>
<evidence type="ECO:0000256" key="5">
    <source>
        <dbReference type="ARBA" id="ARBA00023242"/>
    </source>
</evidence>
<reference evidence="7 8" key="1">
    <citation type="submission" date="2020-08" db="EMBL/GenBank/DDBJ databases">
        <title>The completed genome sequence of the pathogenic ascomycete fungus Penicillium digitatum.</title>
        <authorList>
            <person name="Wang M."/>
        </authorList>
    </citation>
    <scope>NUCLEOTIDE SEQUENCE [LARGE SCALE GENOMIC DNA]</scope>
    <source>
        <strain evidence="7 8">PdW03</strain>
    </source>
</reference>
<dbReference type="GO" id="GO:0000981">
    <property type="term" value="F:DNA-binding transcription factor activity, RNA polymerase II-specific"/>
    <property type="evidence" value="ECO:0007669"/>
    <property type="project" value="InterPro"/>
</dbReference>
<dbReference type="GO" id="GO:0005634">
    <property type="term" value="C:nucleus"/>
    <property type="evidence" value="ECO:0007669"/>
    <property type="project" value="UniProtKB-SubCell"/>
</dbReference>
<dbReference type="RefSeq" id="XP_065956052.1">
    <property type="nucleotide sequence ID" value="XM_066100652.1"/>
</dbReference>
<keyword evidence="2" id="KW-0805">Transcription regulation</keyword>
<dbReference type="PANTHER" id="PTHR31001">
    <property type="entry name" value="UNCHARACTERIZED TRANSCRIPTIONAL REGULATORY PROTEIN"/>
    <property type="match status" value="1"/>
</dbReference>
<dbReference type="GeneID" id="90952559"/>
<sequence>MTDQRSPKEAGMDPSASRCRAKLQLSCKLCRRRKLNCNREYPCGTCSKRGLDKLCTCPPDPMQPLRLDPSSSNMQARRQQLESLVVTLLQQSKSVPHDSAVPLHMTSTQHEMDNRADKISSQSNHGSIKCNHVGNSRYVNGSHGVAVLNGIVELKDYFEQEGMEPARPVFDPTSSASFVGPQPLFGYP</sequence>
<evidence type="ECO:0000313" key="7">
    <source>
        <dbReference type="EMBL" id="QQK41200.1"/>
    </source>
</evidence>
<dbReference type="SUPFAM" id="SSF57701">
    <property type="entry name" value="Zn2/Cys6 DNA-binding domain"/>
    <property type="match status" value="1"/>
</dbReference>
<name>A0A7T6XHE5_PENDI</name>
<evidence type="ECO:0000256" key="4">
    <source>
        <dbReference type="ARBA" id="ARBA00023163"/>
    </source>
</evidence>
<dbReference type="InterPro" id="IPR036864">
    <property type="entry name" value="Zn2-C6_fun-type_DNA-bd_sf"/>
</dbReference>
<feature type="domain" description="Zn(2)-C6 fungal-type" evidence="6">
    <location>
        <begin position="26"/>
        <end position="56"/>
    </location>
</feature>
<dbReference type="AlphaFoldDB" id="A0A7T6XHE5"/>
<dbReference type="SMART" id="SM00066">
    <property type="entry name" value="GAL4"/>
    <property type="match status" value="1"/>
</dbReference>
<dbReference type="InterPro" id="IPR001138">
    <property type="entry name" value="Zn2Cys6_DnaBD"/>
</dbReference>
<dbReference type="GO" id="GO:0003677">
    <property type="term" value="F:DNA binding"/>
    <property type="evidence" value="ECO:0007669"/>
    <property type="project" value="UniProtKB-KW"/>
</dbReference>
<keyword evidence="5" id="KW-0539">Nucleus</keyword>
<dbReference type="GO" id="GO:0008270">
    <property type="term" value="F:zinc ion binding"/>
    <property type="evidence" value="ECO:0007669"/>
    <property type="project" value="InterPro"/>
</dbReference>
<accession>A0A7T6XHE5</accession>
<evidence type="ECO:0000256" key="1">
    <source>
        <dbReference type="ARBA" id="ARBA00004123"/>
    </source>
</evidence>
<keyword evidence="3" id="KW-0238">DNA-binding</keyword>
<gene>
    <name evidence="7" type="ORF">Pdw03_4054</name>
</gene>
<protein>
    <submittedName>
        <fullName evidence="7">Fungal-specific transcription factor domain-containing protein</fullName>
    </submittedName>
</protein>
<organism evidence="7 8">
    <name type="scientific">Penicillium digitatum</name>
    <name type="common">Green mold</name>
    <dbReference type="NCBI Taxonomy" id="36651"/>
    <lineage>
        <taxon>Eukaryota</taxon>
        <taxon>Fungi</taxon>
        <taxon>Dikarya</taxon>
        <taxon>Ascomycota</taxon>
        <taxon>Pezizomycotina</taxon>
        <taxon>Eurotiomycetes</taxon>
        <taxon>Eurotiomycetidae</taxon>
        <taxon>Eurotiales</taxon>
        <taxon>Aspergillaceae</taxon>
        <taxon>Penicillium</taxon>
    </lineage>
</organism>
<keyword evidence="4" id="KW-0804">Transcription</keyword>
<evidence type="ECO:0000259" key="6">
    <source>
        <dbReference type="PROSITE" id="PS50048"/>
    </source>
</evidence>
<dbReference type="InterPro" id="IPR050613">
    <property type="entry name" value="Sec_Metabolite_Reg"/>
</dbReference>
<dbReference type="PROSITE" id="PS00463">
    <property type="entry name" value="ZN2_CY6_FUNGAL_1"/>
    <property type="match status" value="1"/>
</dbReference>
<evidence type="ECO:0000256" key="2">
    <source>
        <dbReference type="ARBA" id="ARBA00023015"/>
    </source>
</evidence>
<evidence type="ECO:0000313" key="8">
    <source>
        <dbReference type="Proteomes" id="UP000595662"/>
    </source>
</evidence>
<evidence type="ECO:0000256" key="3">
    <source>
        <dbReference type="ARBA" id="ARBA00023125"/>
    </source>
</evidence>
<dbReference type="PROSITE" id="PS50048">
    <property type="entry name" value="ZN2_CY6_FUNGAL_2"/>
    <property type="match status" value="1"/>
</dbReference>
<dbReference type="Gene3D" id="4.10.240.10">
    <property type="entry name" value="Zn(2)-C6 fungal-type DNA-binding domain"/>
    <property type="match status" value="1"/>
</dbReference>